<dbReference type="RefSeq" id="WP_015300257.1">
    <property type="nucleotide sequence ID" value="NC_019964.1"/>
</dbReference>
<feature type="binding site" evidence="12">
    <location>
        <position position="363"/>
    </location>
    <ligand>
        <name>Zn(2+)</name>
        <dbReference type="ChEBI" id="CHEBI:29105"/>
        <note>catalytic</note>
    </ligand>
</feature>
<dbReference type="GO" id="GO:0046872">
    <property type="term" value="F:metal ion binding"/>
    <property type="evidence" value="ECO:0007669"/>
    <property type="project" value="UniProtKB-KW"/>
</dbReference>
<feature type="binding site" evidence="12">
    <location>
        <position position="286"/>
    </location>
    <ligand>
        <name>Zn(2+)</name>
        <dbReference type="ChEBI" id="CHEBI:29105"/>
        <note>catalytic</note>
    </ligand>
</feature>
<dbReference type="STRING" id="797302.Halru_0973"/>
<evidence type="ECO:0000259" key="15">
    <source>
        <dbReference type="Pfam" id="PF16491"/>
    </source>
</evidence>
<dbReference type="GeneID" id="14375227"/>
<keyword evidence="2 16" id="KW-0645">Protease</keyword>
<dbReference type="PANTHER" id="PTHR10120">
    <property type="entry name" value="CAAX PRENYL PROTEASE 1"/>
    <property type="match status" value="1"/>
</dbReference>
<evidence type="ECO:0000256" key="4">
    <source>
        <dbReference type="ARBA" id="ARBA00022723"/>
    </source>
</evidence>
<keyword evidence="10 13" id="KW-0472">Membrane</keyword>
<evidence type="ECO:0000256" key="10">
    <source>
        <dbReference type="ARBA" id="ARBA00023136"/>
    </source>
</evidence>
<accession>L0IC93</accession>
<keyword evidence="4 12" id="KW-0479">Metal-binding</keyword>
<dbReference type="InterPro" id="IPR027057">
    <property type="entry name" value="CAXX_Prtase_1"/>
</dbReference>
<dbReference type="OrthoDB" id="28389at2157"/>
<comment type="subcellular location">
    <subcellularLocation>
        <location evidence="1">Endoplasmic reticulum membrane</location>
        <topology evidence="1">Multi-pass membrane protein</topology>
    </subcellularLocation>
</comment>
<evidence type="ECO:0000256" key="9">
    <source>
        <dbReference type="ARBA" id="ARBA00023049"/>
    </source>
</evidence>
<feature type="active site" description="Proton donor" evidence="11">
    <location>
        <position position="367"/>
    </location>
</feature>
<dbReference type="InterPro" id="IPR032456">
    <property type="entry name" value="Peptidase_M48_N"/>
</dbReference>
<feature type="domain" description="Peptidase M48" evidence="14">
    <location>
        <begin position="218"/>
        <end position="420"/>
    </location>
</feature>
<keyword evidence="17" id="KW-1185">Reference proteome</keyword>
<comment type="cofactor">
    <cofactor evidence="12">
        <name>Zn(2+)</name>
        <dbReference type="ChEBI" id="CHEBI:29105"/>
    </cofactor>
    <text evidence="12">Binds 1 zinc ion per subunit.</text>
</comment>
<name>L0IC93_HALRX</name>
<evidence type="ECO:0000256" key="2">
    <source>
        <dbReference type="ARBA" id="ARBA00022670"/>
    </source>
</evidence>
<keyword evidence="8 13" id="KW-1133">Transmembrane helix</keyword>
<dbReference type="Proteomes" id="UP000010846">
    <property type="component" value="Chromosome"/>
</dbReference>
<keyword evidence="5" id="KW-0378">Hydrolase</keyword>
<keyword evidence="6" id="KW-0256">Endoplasmic reticulum</keyword>
<evidence type="ECO:0000256" key="11">
    <source>
        <dbReference type="PIRSR" id="PIRSR627057-1"/>
    </source>
</evidence>
<keyword evidence="9" id="KW-0482">Metalloprotease</keyword>
<gene>
    <name evidence="16" type="ordered locus">Halru_0973</name>
</gene>
<dbReference type="CDD" id="cd07343">
    <property type="entry name" value="M48A_Zmpste24p_like"/>
    <property type="match status" value="1"/>
</dbReference>
<dbReference type="Pfam" id="PF16491">
    <property type="entry name" value="Peptidase_M48_N"/>
    <property type="match status" value="1"/>
</dbReference>
<evidence type="ECO:0000313" key="17">
    <source>
        <dbReference type="Proteomes" id="UP000010846"/>
    </source>
</evidence>
<evidence type="ECO:0000256" key="5">
    <source>
        <dbReference type="ARBA" id="ARBA00022801"/>
    </source>
</evidence>
<dbReference type="Pfam" id="PF01435">
    <property type="entry name" value="Peptidase_M48"/>
    <property type="match status" value="1"/>
</dbReference>
<dbReference type="GO" id="GO:0071586">
    <property type="term" value="P:CAAX-box protein processing"/>
    <property type="evidence" value="ECO:0007669"/>
    <property type="project" value="InterPro"/>
</dbReference>
<feature type="transmembrane region" description="Helical" evidence="13">
    <location>
        <begin position="78"/>
        <end position="100"/>
    </location>
</feature>
<evidence type="ECO:0000256" key="1">
    <source>
        <dbReference type="ARBA" id="ARBA00004477"/>
    </source>
</evidence>
<evidence type="ECO:0000259" key="14">
    <source>
        <dbReference type="Pfam" id="PF01435"/>
    </source>
</evidence>
<dbReference type="GO" id="GO:0004222">
    <property type="term" value="F:metalloendopeptidase activity"/>
    <property type="evidence" value="ECO:0007669"/>
    <property type="project" value="InterPro"/>
</dbReference>
<feature type="binding site" evidence="12">
    <location>
        <position position="290"/>
    </location>
    <ligand>
        <name>Zn(2+)</name>
        <dbReference type="ChEBI" id="CHEBI:29105"/>
        <note>catalytic</note>
    </ligand>
</feature>
<organism evidence="16 17">
    <name type="scientific">Halovivax ruber (strain DSM 18193 / JCM 13892 / XH-70)</name>
    <dbReference type="NCBI Taxonomy" id="797302"/>
    <lineage>
        <taxon>Archaea</taxon>
        <taxon>Methanobacteriati</taxon>
        <taxon>Methanobacteriota</taxon>
        <taxon>Stenosarchaea group</taxon>
        <taxon>Halobacteria</taxon>
        <taxon>Halobacteriales</taxon>
        <taxon>Natrialbaceae</taxon>
        <taxon>Halovivax</taxon>
    </lineage>
</organism>
<feature type="transmembrane region" description="Helical" evidence="13">
    <location>
        <begin position="12"/>
        <end position="33"/>
    </location>
</feature>
<evidence type="ECO:0000256" key="12">
    <source>
        <dbReference type="PIRSR" id="PIRSR627057-2"/>
    </source>
</evidence>
<evidence type="ECO:0000256" key="8">
    <source>
        <dbReference type="ARBA" id="ARBA00022989"/>
    </source>
</evidence>
<keyword evidence="7 12" id="KW-0862">Zinc</keyword>
<dbReference type="eggNOG" id="arCOG01334">
    <property type="taxonomic scope" value="Archaea"/>
</dbReference>
<feature type="transmembrane region" description="Helical" evidence="13">
    <location>
        <begin position="106"/>
        <end position="125"/>
    </location>
</feature>
<feature type="active site" evidence="11">
    <location>
        <position position="287"/>
    </location>
</feature>
<feature type="transmembrane region" description="Helical" evidence="13">
    <location>
        <begin position="300"/>
        <end position="325"/>
    </location>
</feature>
<evidence type="ECO:0000256" key="13">
    <source>
        <dbReference type="SAM" id="Phobius"/>
    </source>
</evidence>
<keyword evidence="3 13" id="KW-0812">Transmembrane</keyword>
<proteinExistence type="predicted"/>
<feature type="domain" description="CAAX prenyl protease 1 N-terminal" evidence="15">
    <location>
        <begin position="54"/>
        <end position="212"/>
    </location>
</feature>
<feature type="transmembrane region" description="Helical" evidence="13">
    <location>
        <begin position="155"/>
        <end position="177"/>
    </location>
</feature>
<reference evidence="16" key="1">
    <citation type="submission" date="2011-09" db="EMBL/GenBank/DDBJ databases">
        <title>Complete sequence of Halovivax ruber XH-70.</title>
        <authorList>
            <consortium name="US DOE Joint Genome Institute"/>
            <person name="Lucas S."/>
            <person name="Han J."/>
            <person name="Lapidus A."/>
            <person name="Cheng J.-F."/>
            <person name="Goodwin L."/>
            <person name="Pitluck S."/>
            <person name="Peters L."/>
            <person name="Mikhailova N."/>
            <person name="Davenport K."/>
            <person name="Detter J.C."/>
            <person name="Han C."/>
            <person name="Tapia R."/>
            <person name="Land M."/>
            <person name="Hauser L."/>
            <person name="Kyrpides N."/>
            <person name="Ivanova N."/>
            <person name="Pagani I."/>
            <person name="Sproer C."/>
            <person name="Anderson I."/>
            <person name="Woyke T."/>
        </authorList>
    </citation>
    <scope>NUCLEOTIDE SEQUENCE</scope>
    <source>
        <strain evidence="16">XH-70</strain>
    </source>
</reference>
<dbReference type="EMBL" id="CP003050">
    <property type="protein sequence ID" value="AGB15592.1"/>
    <property type="molecule type" value="Genomic_DNA"/>
</dbReference>
<dbReference type="FunFam" id="3.30.2010.10:FF:000002">
    <property type="entry name" value="CAAX prenyl protease"/>
    <property type="match status" value="1"/>
</dbReference>
<evidence type="ECO:0000256" key="3">
    <source>
        <dbReference type="ARBA" id="ARBA00022692"/>
    </source>
</evidence>
<dbReference type="Gene3D" id="3.30.2010.10">
    <property type="entry name" value="Metalloproteases ('zincins'), catalytic domain"/>
    <property type="match status" value="1"/>
</dbReference>
<protein>
    <submittedName>
        <fullName evidence="16">Zn-dependent protease with chaperone function</fullName>
    </submittedName>
</protein>
<dbReference type="KEGG" id="hru:Halru_0973"/>
<evidence type="ECO:0000256" key="7">
    <source>
        <dbReference type="ARBA" id="ARBA00022833"/>
    </source>
</evidence>
<evidence type="ECO:0000313" key="16">
    <source>
        <dbReference type="EMBL" id="AGB15592.1"/>
    </source>
</evidence>
<feature type="transmembrane region" description="Helical" evidence="13">
    <location>
        <begin position="331"/>
        <end position="350"/>
    </location>
</feature>
<sequence>MIDLVPIGEYPFAHAVFLILVVGSSAFFSYLALMNVRHGRATLEREREWVQSMFDVDDPTQVSAYHRAKTTIGQFQSWFTLAVVLVTLYTGVAGDVVAWFQGLDYGPVLTGSAFFVAMLIGAQVLSLPGDLYDTFVVEERFGFNNQTPGLFVRDLLIQLLISAVLVGALSAAVLATVETLPTLWPVAALAIFAGFSLAMLVVYPRVIAPLFNDFEPVEAGELRDGVERVFDRAGFTCDDVYVMDASRRSGHSNAYFVGFGRTKRVVLYDTLVEQMKLRQLESVLAHELAHWKRAHIWKQFVASLAHIGVALAVLWVLLDATWLYAMFDLPQTPYVGLALGALLVSPLLDLTSPLVNRLSLAHEREADAFATDVMGDGEPLVGALASLTGENLSNPFPHPLYATFHYDHPPIPERIRYIRGLTDDGNGAGTGDVPTASGAGK</sequence>
<feature type="transmembrane region" description="Helical" evidence="13">
    <location>
        <begin position="183"/>
        <end position="203"/>
    </location>
</feature>
<dbReference type="AlphaFoldDB" id="L0IC93"/>
<evidence type="ECO:0000256" key="6">
    <source>
        <dbReference type="ARBA" id="ARBA00022824"/>
    </source>
</evidence>
<dbReference type="InterPro" id="IPR001915">
    <property type="entry name" value="Peptidase_M48"/>
</dbReference>
<dbReference type="HOGENOM" id="CLU_025947_1_0_2"/>